<evidence type="ECO:0000256" key="1">
    <source>
        <dbReference type="SAM" id="MobiDB-lite"/>
    </source>
</evidence>
<reference evidence="2" key="1">
    <citation type="submission" date="2014-09" db="EMBL/GenBank/DDBJ databases">
        <authorList>
            <person name="Magalhaes I.L.F."/>
            <person name="Oliveira U."/>
            <person name="Santos F.R."/>
            <person name="Vidigal T.H.D.A."/>
            <person name="Brescovit A.D."/>
            <person name="Santos A.J."/>
        </authorList>
    </citation>
    <scope>NUCLEOTIDE SEQUENCE</scope>
    <source>
        <tissue evidence="2">Shoot tissue taken approximately 20 cm above the soil surface</tissue>
    </source>
</reference>
<organism evidence="2">
    <name type="scientific">Arundo donax</name>
    <name type="common">Giant reed</name>
    <name type="synonym">Donax arundinaceus</name>
    <dbReference type="NCBI Taxonomy" id="35708"/>
    <lineage>
        <taxon>Eukaryota</taxon>
        <taxon>Viridiplantae</taxon>
        <taxon>Streptophyta</taxon>
        <taxon>Embryophyta</taxon>
        <taxon>Tracheophyta</taxon>
        <taxon>Spermatophyta</taxon>
        <taxon>Magnoliopsida</taxon>
        <taxon>Liliopsida</taxon>
        <taxon>Poales</taxon>
        <taxon>Poaceae</taxon>
        <taxon>PACMAD clade</taxon>
        <taxon>Arundinoideae</taxon>
        <taxon>Arundineae</taxon>
        <taxon>Arundo</taxon>
    </lineage>
</organism>
<dbReference type="EMBL" id="GBRH01227722">
    <property type="protein sequence ID" value="JAD70173.1"/>
    <property type="molecule type" value="Transcribed_RNA"/>
</dbReference>
<proteinExistence type="predicted"/>
<protein>
    <submittedName>
        <fullName evidence="2">Uncharacterized protein</fullName>
    </submittedName>
</protein>
<sequence>MCSKTNQPTTTTPGPNAYVINHIRAKE</sequence>
<dbReference type="AlphaFoldDB" id="A0A0A9C6V1"/>
<feature type="region of interest" description="Disordered" evidence="1">
    <location>
        <begin position="1"/>
        <end position="27"/>
    </location>
</feature>
<reference evidence="2" key="2">
    <citation type="journal article" date="2015" name="Data Brief">
        <title>Shoot transcriptome of the giant reed, Arundo donax.</title>
        <authorList>
            <person name="Barrero R.A."/>
            <person name="Guerrero F.D."/>
            <person name="Moolhuijzen P."/>
            <person name="Goolsby J.A."/>
            <person name="Tidwell J."/>
            <person name="Bellgard S.E."/>
            <person name="Bellgard M.I."/>
        </authorList>
    </citation>
    <scope>NUCLEOTIDE SEQUENCE</scope>
    <source>
        <tissue evidence="2">Shoot tissue taken approximately 20 cm above the soil surface</tissue>
    </source>
</reference>
<name>A0A0A9C6V1_ARUDO</name>
<evidence type="ECO:0000313" key="2">
    <source>
        <dbReference type="EMBL" id="JAD70173.1"/>
    </source>
</evidence>
<accession>A0A0A9C6V1</accession>